<feature type="transmembrane region" description="Helical" evidence="2">
    <location>
        <begin position="23"/>
        <end position="43"/>
    </location>
</feature>
<protein>
    <submittedName>
        <fullName evidence="3">Uncharacterized protein</fullName>
    </submittedName>
</protein>
<keyword evidence="1" id="KW-0346">Stress response</keyword>
<dbReference type="NCBIfam" id="TIGR00861">
    <property type="entry name" value="MIP"/>
    <property type="match status" value="1"/>
</dbReference>
<keyword evidence="2" id="KW-0812">Transmembrane</keyword>
<evidence type="ECO:0000256" key="2">
    <source>
        <dbReference type="SAM" id="Phobius"/>
    </source>
</evidence>
<name>A0A8J5GTF2_ZINOF</name>
<feature type="transmembrane region" description="Helical" evidence="2">
    <location>
        <begin position="210"/>
        <end position="231"/>
    </location>
</feature>
<evidence type="ECO:0000313" key="3">
    <source>
        <dbReference type="EMBL" id="KAG6513670.1"/>
    </source>
</evidence>
<dbReference type="PANTHER" id="PTHR45724:SF21">
    <property type="entry name" value="MAJOR INTRINSIC PROTEIN"/>
    <property type="match status" value="1"/>
</dbReference>
<reference evidence="3 4" key="1">
    <citation type="submission" date="2020-08" db="EMBL/GenBank/DDBJ databases">
        <title>Plant Genome Project.</title>
        <authorList>
            <person name="Zhang R.-G."/>
        </authorList>
    </citation>
    <scope>NUCLEOTIDE SEQUENCE [LARGE SCALE GENOMIC DNA]</scope>
    <source>
        <tissue evidence="3">Rhizome</tissue>
    </source>
</reference>
<dbReference type="GO" id="GO:0016020">
    <property type="term" value="C:membrane"/>
    <property type="evidence" value="ECO:0007669"/>
    <property type="project" value="InterPro"/>
</dbReference>
<keyword evidence="2" id="KW-1133">Transmembrane helix</keyword>
<dbReference type="GO" id="GO:0015267">
    <property type="term" value="F:channel activity"/>
    <property type="evidence" value="ECO:0007669"/>
    <property type="project" value="InterPro"/>
</dbReference>
<keyword evidence="2" id="KW-0472">Membrane</keyword>
<feature type="transmembrane region" description="Helical" evidence="2">
    <location>
        <begin position="171"/>
        <end position="189"/>
    </location>
</feature>
<dbReference type="Proteomes" id="UP000734854">
    <property type="component" value="Unassembled WGS sequence"/>
</dbReference>
<gene>
    <name evidence="3" type="ORF">ZIOFF_024005</name>
</gene>
<dbReference type="PANTHER" id="PTHR45724">
    <property type="entry name" value="AQUAPORIN NIP2-1"/>
    <property type="match status" value="1"/>
</dbReference>
<dbReference type="InterPro" id="IPR034294">
    <property type="entry name" value="Aquaporin_transptr"/>
</dbReference>
<dbReference type="OrthoDB" id="3222at2759"/>
<evidence type="ECO:0000313" key="4">
    <source>
        <dbReference type="Proteomes" id="UP000734854"/>
    </source>
</evidence>
<dbReference type="Pfam" id="PF00230">
    <property type="entry name" value="MIP"/>
    <property type="match status" value="1"/>
</dbReference>
<feature type="transmembrane region" description="Helical" evidence="2">
    <location>
        <begin position="50"/>
        <end position="70"/>
    </location>
</feature>
<feature type="transmembrane region" description="Helical" evidence="2">
    <location>
        <begin position="140"/>
        <end position="159"/>
    </location>
</feature>
<sequence>MASNVREHSDDRLENTPSTIQKAAAEFIGTYILIFIGCGSVFVNLSLSDIGLLGVAFAWGVVVTAVVYTIEHISGAHLNPAVTIATAVVSKLPWIIVPFYVVAQVLGSTLASFTLKWLFYGDPAEVMLTLPSDGTNNLKAIAWEIALTFILMIVISGAAADGRSVKELSGVAIGAIVFVNAIIAGKVTGPSMNPARSLGPAIAAQKFDRLWLYIVAPVIGAVAGSTLYSFLDLPENSNKNQKRINSSMIC</sequence>
<dbReference type="InterPro" id="IPR022357">
    <property type="entry name" value="MIP_CS"/>
</dbReference>
<dbReference type="PROSITE" id="PS00221">
    <property type="entry name" value="MIP"/>
    <property type="match status" value="1"/>
</dbReference>
<comment type="caution">
    <text evidence="3">The sequence shown here is derived from an EMBL/GenBank/DDBJ whole genome shotgun (WGS) entry which is preliminary data.</text>
</comment>
<dbReference type="CDD" id="cd00333">
    <property type="entry name" value="MIP"/>
    <property type="match status" value="1"/>
</dbReference>
<feature type="transmembrane region" description="Helical" evidence="2">
    <location>
        <begin position="95"/>
        <end position="119"/>
    </location>
</feature>
<organism evidence="3 4">
    <name type="scientific">Zingiber officinale</name>
    <name type="common">Ginger</name>
    <name type="synonym">Amomum zingiber</name>
    <dbReference type="NCBI Taxonomy" id="94328"/>
    <lineage>
        <taxon>Eukaryota</taxon>
        <taxon>Viridiplantae</taxon>
        <taxon>Streptophyta</taxon>
        <taxon>Embryophyta</taxon>
        <taxon>Tracheophyta</taxon>
        <taxon>Spermatophyta</taxon>
        <taxon>Magnoliopsida</taxon>
        <taxon>Liliopsida</taxon>
        <taxon>Zingiberales</taxon>
        <taxon>Zingiberaceae</taxon>
        <taxon>Zingiber</taxon>
    </lineage>
</organism>
<dbReference type="AlphaFoldDB" id="A0A8J5GTF2"/>
<keyword evidence="4" id="KW-1185">Reference proteome</keyword>
<evidence type="ECO:0000256" key="1">
    <source>
        <dbReference type="ARBA" id="ARBA00023016"/>
    </source>
</evidence>
<dbReference type="EMBL" id="JACMSC010000007">
    <property type="protein sequence ID" value="KAG6513670.1"/>
    <property type="molecule type" value="Genomic_DNA"/>
</dbReference>
<proteinExistence type="predicted"/>
<accession>A0A8J5GTF2</accession>
<dbReference type="InterPro" id="IPR000425">
    <property type="entry name" value="MIP"/>
</dbReference>